<accession>A0A381RUQ7</accession>
<protein>
    <recommendedName>
        <fullName evidence="2">Alanine racemase N-terminal domain-containing protein</fullName>
    </recommendedName>
</protein>
<reference evidence="3" key="1">
    <citation type="submission" date="2018-05" db="EMBL/GenBank/DDBJ databases">
        <authorList>
            <person name="Lanie J.A."/>
            <person name="Ng W.-L."/>
            <person name="Kazmierczak K.M."/>
            <person name="Andrzejewski T.M."/>
            <person name="Davidsen T.M."/>
            <person name="Wayne K.J."/>
            <person name="Tettelin H."/>
            <person name="Glass J.I."/>
            <person name="Rusch D."/>
            <person name="Podicherti R."/>
            <person name="Tsui H.-C.T."/>
            <person name="Winkler M.E."/>
        </authorList>
    </citation>
    <scope>NUCLEOTIDE SEQUENCE</scope>
</reference>
<dbReference type="PANTHER" id="PTHR10146:SF14">
    <property type="entry name" value="PYRIDOXAL PHOSPHATE HOMEOSTASIS PROTEIN"/>
    <property type="match status" value="1"/>
</dbReference>
<feature type="non-terminal residue" evidence="3">
    <location>
        <position position="1"/>
    </location>
</feature>
<dbReference type="PROSITE" id="PS01211">
    <property type="entry name" value="UPF0001"/>
    <property type="match status" value="1"/>
</dbReference>
<dbReference type="Gene3D" id="3.20.20.10">
    <property type="entry name" value="Alanine racemase"/>
    <property type="match status" value="1"/>
</dbReference>
<dbReference type="AlphaFoldDB" id="A0A381RUQ7"/>
<name>A0A381RUQ7_9ZZZZ</name>
<keyword evidence="1" id="KW-0663">Pyridoxal phosphate</keyword>
<dbReference type="SUPFAM" id="SSF51419">
    <property type="entry name" value="PLP-binding barrel"/>
    <property type="match status" value="1"/>
</dbReference>
<dbReference type="InterPro" id="IPR011078">
    <property type="entry name" value="PyrdxlP_homeostasis"/>
</dbReference>
<proteinExistence type="predicted"/>
<dbReference type="NCBIfam" id="TIGR00044">
    <property type="entry name" value="YggS family pyridoxal phosphate-dependent enzyme"/>
    <property type="match status" value="1"/>
</dbReference>
<organism evidence="3">
    <name type="scientific">marine metagenome</name>
    <dbReference type="NCBI Taxonomy" id="408172"/>
    <lineage>
        <taxon>unclassified sequences</taxon>
        <taxon>metagenomes</taxon>
        <taxon>ecological metagenomes</taxon>
    </lineage>
</organism>
<evidence type="ECO:0000313" key="3">
    <source>
        <dbReference type="EMBL" id="SUZ95625.1"/>
    </source>
</evidence>
<evidence type="ECO:0000256" key="1">
    <source>
        <dbReference type="ARBA" id="ARBA00022898"/>
    </source>
</evidence>
<dbReference type="InterPro" id="IPR029066">
    <property type="entry name" value="PLP-binding_barrel"/>
</dbReference>
<dbReference type="PIRSF" id="PIRSF004848">
    <property type="entry name" value="YBL036c_PLPDEIII"/>
    <property type="match status" value="1"/>
</dbReference>
<evidence type="ECO:0000259" key="2">
    <source>
        <dbReference type="Pfam" id="PF01168"/>
    </source>
</evidence>
<dbReference type="Pfam" id="PF01168">
    <property type="entry name" value="Ala_racemase_N"/>
    <property type="match status" value="1"/>
</dbReference>
<dbReference type="InterPro" id="IPR001608">
    <property type="entry name" value="Ala_racemase_N"/>
</dbReference>
<feature type="domain" description="Alanine racemase N-terminal" evidence="2">
    <location>
        <begin position="16"/>
        <end position="220"/>
    </location>
</feature>
<sequence length="225" mass="24617">VNTDPDLKAWSRAVDERIRAIRHELELASGGRARLLPVTKAFGPEAVQVVREAGLTEVGESYAQELVAKHQELDDSKISWHMIGRLQRNKVRPLAGLVSLWQSVDRPELVDEIARWAPEARILIQVNVLDHPEQGGCRPGEVEGLVVRGHEAGLAVTGLMGIGAEGDRDGTERSFATIARLADQLGLAERSMGMTDDRKSALEHGSTMLRVGRAVFGDRPPSRRG</sequence>
<dbReference type="PANTHER" id="PTHR10146">
    <property type="entry name" value="PROLINE SYNTHETASE CO-TRANSCRIBED BACTERIAL HOMOLOG PROTEIN"/>
    <property type="match status" value="1"/>
</dbReference>
<dbReference type="GO" id="GO:0030170">
    <property type="term" value="F:pyridoxal phosphate binding"/>
    <property type="evidence" value="ECO:0007669"/>
    <property type="project" value="InterPro"/>
</dbReference>
<gene>
    <name evidence="3" type="ORF">METZ01_LOCUS48479</name>
</gene>
<dbReference type="EMBL" id="UINC01002341">
    <property type="protein sequence ID" value="SUZ95625.1"/>
    <property type="molecule type" value="Genomic_DNA"/>
</dbReference>